<reference evidence="2 3" key="1">
    <citation type="submission" date="2018-08" db="EMBL/GenBank/DDBJ databases">
        <title>Genomic Encyclopedia of Archaeal and Bacterial Type Strains, Phase II (KMG-II): from individual species to whole genera.</title>
        <authorList>
            <person name="Goeker M."/>
        </authorList>
    </citation>
    <scope>NUCLEOTIDE SEQUENCE [LARGE SCALE GENOMIC DNA]</scope>
    <source>
        <strain evidence="2 3">DSM 2261</strain>
    </source>
</reference>
<accession>A0ABX9JWA2</accession>
<organism evidence="2 3">
    <name type="scientific">Archangium gephyra</name>
    <dbReference type="NCBI Taxonomy" id="48"/>
    <lineage>
        <taxon>Bacteria</taxon>
        <taxon>Pseudomonadati</taxon>
        <taxon>Myxococcota</taxon>
        <taxon>Myxococcia</taxon>
        <taxon>Myxococcales</taxon>
        <taxon>Cystobacterineae</taxon>
        <taxon>Archangiaceae</taxon>
        <taxon>Archangium</taxon>
    </lineage>
</organism>
<gene>
    <name evidence="2" type="ORF">ATI61_10839</name>
</gene>
<sequence length="152" mass="15775">MWRGILLGTLCLIACHRPPAPPSEAPQPTTTVAEETRSGESGLTSRPDAGGTVASRPPPAPTEPQAGGPGDPKADDRCTRDADCVVTQLMAEGCCPQCTPRALSTAALTRLKQSCAHVPEDSCPMPPCMPPEGIPTPACTGGRCTVRFMPLD</sequence>
<protein>
    <recommendedName>
        <fullName evidence="4">Secreted protein</fullName>
    </recommendedName>
</protein>
<feature type="region of interest" description="Disordered" evidence="1">
    <location>
        <begin position="17"/>
        <end position="78"/>
    </location>
</feature>
<name>A0ABX9JWA2_9BACT</name>
<dbReference type="RefSeq" id="WP_116120469.1">
    <property type="nucleotide sequence ID" value="NZ_QUMU01000008.1"/>
</dbReference>
<keyword evidence="3" id="KW-1185">Reference proteome</keyword>
<evidence type="ECO:0000313" key="3">
    <source>
        <dbReference type="Proteomes" id="UP000256345"/>
    </source>
</evidence>
<proteinExistence type="predicted"/>
<comment type="caution">
    <text evidence="2">The sequence shown here is derived from an EMBL/GenBank/DDBJ whole genome shotgun (WGS) entry which is preliminary data.</text>
</comment>
<dbReference type="EMBL" id="QUMU01000008">
    <property type="protein sequence ID" value="REG28506.1"/>
    <property type="molecule type" value="Genomic_DNA"/>
</dbReference>
<evidence type="ECO:0000313" key="2">
    <source>
        <dbReference type="EMBL" id="REG28506.1"/>
    </source>
</evidence>
<dbReference type="Proteomes" id="UP000256345">
    <property type="component" value="Unassembled WGS sequence"/>
</dbReference>
<evidence type="ECO:0008006" key="4">
    <source>
        <dbReference type="Google" id="ProtNLM"/>
    </source>
</evidence>
<evidence type="ECO:0000256" key="1">
    <source>
        <dbReference type="SAM" id="MobiDB-lite"/>
    </source>
</evidence>